<reference evidence="2" key="2">
    <citation type="submission" date="2015-01" db="EMBL/GenBank/DDBJ databases">
        <title>Evolutionary Origins and Diversification of the Mycorrhizal Mutualists.</title>
        <authorList>
            <consortium name="DOE Joint Genome Institute"/>
            <consortium name="Mycorrhizal Genomics Consortium"/>
            <person name="Kohler A."/>
            <person name="Kuo A."/>
            <person name="Nagy L.G."/>
            <person name="Floudas D."/>
            <person name="Copeland A."/>
            <person name="Barry K.W."/>
            <person name="Cichocki N."/>
            <person name="Veneault-Fourrey C."/>
            <person name="LaButti K."/>
            <person name="Lindquist E.A."/>
            <person name="Lipzen A."/>
            <person name="Lundell T."/>
            <person name="Morin E."/>
            <person name="Murat C."/>
            <person name="Riley R."/>
            <person name="Ohm R."/>
            <person name="Sun H."/>
            <person name="Tunlid A."/>
            <person name="Henrissat B."/>
            <person name="Grigoriev I.V."/>
            <person name="Hibbett D.S."/>
            <person name="Martin F."/>
        </authorList>
    </citation>
    <scope>NUCLEOTIDE SEQUENCE [LARGE SCALE GENOMIC DNA]</scope>
    <source>
        <strain evidence="2">F 1598</strain>
    </source>
</reference>
<dbReference type="AlphaFoldDB" id="A0A0C3ATE7"/>
<evidence type="ECO:0000313" key="1">
    <source>
        <dbReference type="EMBL" id="KIM77193.1"/>
    </source>
</evidence>
<dbReference type="Proteomes" id="UP000054166">
    <property type="component" value="Unassembled WGS sequence"/>
</dbReference>
<dbReference type="STRING" id="765440.A0A0C3ATE7"/>
<accession>A0A0C3ATE7</accession>
<evidence type="ECO:0000313" key="2">
    <source>
        <dbReference type="Proteomes" id="UP000054166"/>
    </source>
</evidence>
<keyword evidence="2" id="KW-1185">Reference proteome</keyword>
<sequence>MSKSSGEIHGVQIGADELKLEHCMHWKPCKNVILGIFHEHSEWFGLEFCSMAQAYTLRDSIQNGFIHLASEATVLAVMVFSDDPHLCSAQPFVISGMCKHKDVNSQQELLETACTAMCQKLWDIRLQLYSIASDGDSRQCLTTANLTLIWEIVPDSELWSQLRDLALFNNLCGAYEAHNPLGSFWLSLPGTDSLKGFFGKVWTIQSNDSNVDQLQLVNHIDSAVICTNILKEHPEWD</sequence>
<dbReference type="EMBL" id="KN833027">
    <property type="protein sequence ID" value="KIM77193.1"/>
    <property type="molecule type" value="Genomic_DNA"/>
</dbReference>
<proteinExistence type="predicted"/>
<dbReference type="OrthoDB" id="2691851at2759"/>
<gene>
    <name evidence="1" type="ORF">PILCRDRAFT_91242</name>
</gene>
<protein>
    <submittedName>
        <fullName evidence="1">Uncharacterized protein</fullName>
    </submittedName>
</protein>
<name>A0A0C3ATE7_PILCF</name>
<reference evidence="1 2" key="1">
    <citation type="submission" date="2014-04" db="EMBL/GenBank/DDBJ databases">
        <authorList>
            <consortium name="DOE Joint Genome Institute"/>
            <person name="Kuo A."/>
            <person name="Tarkka M."/>
            <person name="Buscot F."/>
            <person name="Kohler A."/>
            <person name="Nagy L.G."/>
            <person name="Floudas D."/>
            <person name="Copeland A."/>
            <person name="Barry K.W."/>
            <person name="Cichocki N."/>
            <person name="Veneault-Fourrey C."/>
            <person name="LaButti K."/>
            <person name="Lindquist E.A."/>
            <person name="Lipzen A."/>
            <person name="Lundell T."/>
            <person name="Morin E."/>
            <person name="Murat C."/>
            <person name="Sun H."/>
            <person name="Tunlid A."/>
            <person name="Henrissat B."/>
            <person name="Grigoriev I.V."/>
            <person name="Hibbett D.S."/>
            <person name="Martin F."/>
            <person name="Nordberg H.P."/>
            <person name="Cantor M.N."/>
            <person name="Hua S.X."/>
        </authorList>
    </citation>
    <scope>NUCLEOTIDE SEQUENCE [LARGE SCALE GENOMIC DNA]</scope>
    <source>
        <strain evidence="1 2">F 1598</strain>
    </source>
</reference>
<dbReference type="HOGENOM" id="CLU_1171015_0_0_1"/>
<organism evidence="1 2">
    <name type="scientific">Piloderma croceum (strain F 1598)</name>
    <dbReference type="NCBI Taxonomy" id="765440"/>
    <lineage>
        <taxon>Eukaryota</taxon>
        <taxon>Fungi</taxon>
        <taxon>Dikarya</taxon>
        <taxon>Basidiomycota</taxon>
        <taxon>Agaricomycotina</taxon>
        <taxon>Agaricomycetes</taxon>
        <taxon>Agaricomycetidae</taxon>
        <taxon>Atheliales</taxon>
        <taxon>Atheliaceae</taxon>
        <taxon>Piloderma</taxon>
    </lineage>
</organism>
<dbReference type="InParanoid" id="A0A0C3ATE7"/>